<feature type="region of interest" description="Disordered" evidence="2">
    <location>
        <begin position="107"/>
        <end position="132"/>
    </location>
</feature>
<dbReference type="SUPFAM" id="SSF55846">
    <property type="entry name" value="N-acetylmuramoyl-L-alanine amidase-like"/>
    <property type="match status" value="1"/>
</dbReference>
<proteinExistence type="inferred from homology"/>
<feature type="signal peptide" evidence="3">
    <location>
        <begin position="1"/>
        <end position="31"/>
    </location>
</feature>
<dbReference type="Proteomes" id="UP000036464">
    <property type="component" value="Unassembled WGS sequence"/>
</dbReference>
<feature type="region of interest" description="Disordered" evidence="2">
    <location>
        <begin position="145"/>
        <end position="196"/>
    </location>
</feature>
<evidence type="ECO:0000256" key="2">
    <source>
        <dbReference type="SAM" id="MobiDB-lite"/>
    </source>
</evidence>
<evidence type="ECO:0000313" key="7">
    <source>
        <dbReference type="Proteomes" id="UP000036464"/>
    </source>
</evidence>
<dbReference type="Pfam" id="PF01510">
    <property type="entry name" value="Amidase_2"/>
    <property type="match status" value="1"/>
</dbReference>
<dbReference type="PANTHER" id="PTHR11022:SF41">
    <property type="entry name" value="PEPTIDOGLYCAN-RECOGNITION PROTEIN LC-RELATED"/>
    <property type="match status" value="1"/>
</dbReference>
<dbReference type="CDD" id="cd06583">
    <property type="entry name" value="PGRP"/>
    <property type="match status" value="1"/>
</dbReference>
<feature type="compositionally biased region" description="Low complexity" evidence="2">
    <location>
        <begin position="173"/>
        <end position="192"/>
    </location>
</feature>
<dbReference type="InterPro" id="IPR006619">
    <property type="entry name" value="PGRP_domain_met/bac"/>
</dbReference>
<protein>
    <submittedName>
        <fullName evidence="6">Cold shock protein</fullName>
    </submittedName>
</protein>
<comment type="similarity">
    <text evidence="1">Belongs to the N-acetylmuramoyl-L-alanine amidase 2 family.</text>
</comment>
<dbReference type="RefSeq" id="WP_047319118.1">
    <property type="nucleotide sequence ID" value="NZ_LDPO01000007.1"/>
</dbReference>
<dbReference type="InterPro" id="IPR002502">
    <property type="entry name" value="Amidase_domain"/>
</dbReference>
<feature type="chain" id="PRO_5046224955" evidence="3">
    <location>
        <begin position="32"/>
        <end position="585"/>
    </location>
</feature>
<dbReference type="SMART" id="SM00644">
    <property type="entry name" value="Ami_2"/>
    <property type="match status" value="1"/>
</dbReference>
<reference evidence="6 7" key="1">
    <citation type="submission" date="2015-05" db="EMBL/GenBank/DDBJ databases">
        <title>Genome sequence of Mycobacterium heraklionense Davo strain.</title>
        <authorList>
            <person name="Greninger A.L."/>
            <person name="Cunningham G."/>
            <person name="Miller S."/>
        </authorList>
    </citation>
    <scope>NUCLEOTIDE SEQUENCE [LARGE SCALE GENOMIC DNA]</scope>
    <source>
        <strain evidence="6 7">Davo</strain>
    </source>
</reference>
<keyword evidence="3" id="KW-0732">Signal</keyword>
<evidence type="ECO:0000256" key="1">
    <source>
        <dbReference type="ARBA" id="ARBA00007553"/>
    </source>
</evidence>
<dbReference type="Pfam" id="PF08310">
    <property type="entry name" value="LGFP"/>
    <property type="match status" value="1"/>
</dbReference>
<dbReference type="InterPro" id="IPR013207">
    <property type="entry name" value="LGFP"/>
</dbReference>
<gene>
    <name evidence="6" type="ORF">ABW16_10475</name>
</gene>
<feature type="compositionally biased region" description="Pro residues" evidence="2">
    <location>
        <begin position="115"/>
        <end position="125"/>
    </location>
</feature>
<dbReference type="InterPro" id="IPR015510">
    <property type="entry name" value="PGRP"/>
</dbReference>
<sequence>MPTRRRPPPTIKLTASLATLLILPWALNSGAGPKSAGISEATPNAAATKLNQQPLPDLEPGDTVREISQDEPFTMVALTGADLSGTSARIRAKRADGSWGPWYATAHESKQQTPAPRPADAPAPGPDGTEPVFVGRTTAVQIAVTRTAPNAPGNPAQPKTPAKSKGKPRADGPATTKGPAKPEAAPKKSAPGDLGYLPATAAQPFAQNISAVLITPPKAPADSQWQPPKAVLGPGQAPNIIPRSHWGAGAYGRCGKPVESGPVHAAVVHHTAGSNDYAPEDSAEIIRAIYAYHTRTLGWCDIGYNALVDKYGQVFEGRAGGLARGIMGSHAGGFNSNTWGVSMIGTFDDAPPPPIQLETVGRLLGWRLGLDRTDPRGTTQLVSAGGSFTHFPRGASLTLPSIIGHRDLDATECPGEQGYIALNEIREIASRFNEPPGPEDLARVMEGGAIHTRWLEMGGMEGVLGAPTSPEAIGEGSTKYATFEHGAVYWSPETGAQPITGAIYDAWASLGYERGVLGLPTSAELAEPEWVGQNFQHGTLNYNRASARVIRVVDGNAEELPPPPPEGPPVQLERFSRVIDPFAVG</sequence>
<feature type="domain" description="Peptidoglycan recognition protein family" evidence="5">
    <location>
        <begin position="238"/>
        <end position="386"/>
    </location>
</feature>
<evidence type="ECO:0000259" key="5">
    <source>
        <dbReference type="SMART" id="SM00701"/>
    </source>
</evidence>
<feature type="domain" description="N-acetylmuramoyl-L-alanine amidase" evidence="4">
    <location>
        <begin position="251"/>
        <end position="415"/>
    </location>
</feature>
<feature type="region of interest" description="Disordered" evidence="2">
    <location>
        <begin position="32"/>
        <end position="63"/>
    </location>
</feature>
<name>A0ABR5FFK1_9MYCO</name>
<evidence type="ECO:0000313" key="6">
    <source>
        <dbReference type="EMBL" id="KLO29003.1"/>
    </source>
</evidence>
<evidence type="ECO:0000259" key="4">
    <source>
        <dbReference type="SMART" id="SM00644"/>
    </source>
</evidence>
<dbReference type="PANTHER" id="PTHR11022">
    <property type="entry name" value="PEPTIDOGLYCAN RECOGNITION PROTEIN"/>
    <property type="match status" value="1"/>
</dbReference>
<keyword evidence="7" id="KW-1185">Reference proteome</keyword>
<evidence type="ECO:0000256" key="3">
    <source>
        <dbReference type="SAM" id="SignalP"/>
    </source>
</evidence>
<organism evidence="6 7">
    <name type="scientific">Mycolicibacter heraklionensis</name>
    <dbReference type="NCBI Taxonomy" id="512402"/>
    <lineage>
        <taxon>Bacteria</taxon>
        <taxon>Bacillati</taxon>
        <taxon>Actinomycetota</taxon>
        <taxon>Actinomycetes</taxon>
        <taxon>Mycobacteriales</taxon>
        <taxon>Mycobacteriaceae</taxon>
        <taxon>Mycolicibacter</taxon>
    </lineage>
</organism>
<dbReference type="Gene3D" id="3.40.80.10">
    <property type="entry name" value="Peptidoglycan recognition protein-like"/>
    <property type="match status" value="1"/>
</dbReference>
<accession>A0ABR5FFK1</accession>
<dbReference type="InterPro" id="IPR036505">
    <property type="entry name" value="Amidase/PGRP_sf"/>
</dbReference>
<comment type="caution">
    <text evidence="6">The sequence shown here is derived from an EMBL/GenBank/DDBJ whole genome shotgun (WGS) entry which is preliminary data.</text>
</comment>
<dbReference type="EMBL" id="LDPO01000007">
    <property type="protein sequence ID" value="KLO29003.1"/>
    <property type="molecule type" value="Genomic_DNA"/>
</dbReference>
<dbReference type="SMART" id="SM00701">
    <property type="entry name" value="PGRP"/>
    <property type="match status" value="1"/>
</dbReference>